<dbReference type="AlphaFoldDB" id="A0A3N0BLQ1"/>
<dbReference type="OrthoDB" id="9801102at2"/>
<evidence type="ECO:0000256" key="2">
    <source>
        <dbReference type="ARBA" id="ARBA00022649"/>
    </source>
</evidence>
<dbReference type="NCBIfam" id="TIGR02116">
    <property type="entry name" value="toxin_Txe_YoeB"/>
    <property type="match status" value="1"/>
</dbReference>
<comment type="caution">
    <text evidence="7">The sequence shown here is derived from an EMBL/GenBank/DDBJ whole genome shotgun (WGS) entry which is preliminary data.</text>
</comment>
<dbReference type="PANTHER" id="PTHR38039">
    <property type="entry name" value="TOXIN YOEB"/>
    <property type="match status" value="1"/>
</dbReference>
<evidence type="ECO:0000256" key="4">
    <source>
        <dbReference type="ARBA" id="ARBA00022759"/>
    </source>
</evidence>
<keyword evidence="5" id="KW-0378">Hydrolase</keyword>
<evidence type="ECO:0000256" key="6">
    <source>
        <dbReference type="ARBA" id="ARBA00030388"/>
    </source>
</evidence>
<dbReference type="Proteomes" id="UP000274046">
    <property type="component" value="Unassembled WGS sequence"/>
</dbReference>
<proteinExistence type="inferred from homology"/>
<organism evidence="7 8">
    <name type="scientific">Pedobacter jejuensis</name>
    <dbReference type="NCBI Taxonomy" id="1268550"/>
    <lineage>
        <taxon>Bacteria</taxon>
        <taxon>Pseudomonadati</taxon>
        <taxon>Bacteroidota</taxon>
        <taxon>Sphingobacteriia</taxon>
        <taxon>Sphingobacteriales</taxon>
        <taxon>Sphingobacteriaceae</taxon>
        <taxon>Pedobacter</taxon>
    </lineage>
</organism>
<dbReference type="InterPro" id="IPR009614">
    <property type="entry name" value="YoeB_toxin"/>
</dbReference>
<dbReference type="EMBL" id="RBEE01000045">
    <property type="protein sequence ID" value="RNL49584.1"/>
    <property type="molecule type" value="Genomic_DNA"/>
</dbReference>
<keyword evidence="2" id="KW-1277">Toxin-antitoxin system</keyword>
<dbReference type="GO" id="GO:0016787">
    <property type="term" value="F:hydrolase activity"/>
    <property type="evidence" value="ECO:0007669"/>
    <property type="project" value="UniProtKB-KW"/>
</dbReference>
<dbReference type="GO" id="GO:0006401">
    <property type="term" value="P:RNA catabolic process"/>
    <property type="evidence" value="ECO:0007669"/>
    <property type="project" value="InterPro"/>
</dbReference>
<comment type="similarity">
    <text evidence="1">Belongs to the YoeB family.</text>
</comment>
<dbReference type="SUPFAM" id="SSF143011">
    <property type="entry name" value="RelE-like"/>
    <property type="match status" value="1"/>
</dbReference>
<evidence type="ECO:0000313" key="7">
    <source>
        <dbReference type="EMBL" id="RNL49584.1"/>
    </source>
</evidence>
<dbReference type="GO" id="GO:0004519">
    <property type="term" value="F:endonuclease activity"/>
    <property type="evidence" value="ECO:0007669"/>
    <property type="project" value="UniProtKB-KW"/>
</dbReference>
<keyword evidence="8" id="KW-1185">Reference proteome</keyword>
<accession>A0A3N0BLQ1</accession>
<dbReference type="PANTHER" id="PTHR38039:SF1">
    <property type="entry name" value="TOXIN YOEB"/>
    <property type="match status" value="1"/>
</dbReference>
<reference evidence="7 8" key="1">
    <citation type="submission" date="2018-10" db="EMBL/GenBank/DDBJ databases">
        <title>Genome sequencing of Pedobacter jejuensis TNB23.</title>
        <authorList>
            <person name="Cho Y.-J."/>
            <person name="Cho A."/>
            <person name="Kim O.-S."/>
        </authorList>
    </citation>
    <scope>NUCLEOTIDE SEQUENCE [LARGE SCALE GENOMIC DNA]</scope>
    <source>
        <strain evidence="7 8">TNB23</strain>
    </source>
</reference>
<dbReference type="GO" id="GO:0045892">
    <property type="term" value="P:negative regulation of DNA-templated transcription"/>
    <property type="evidence" value="ECO:0007669"/>
    <property type="project" value="TreeGrafter"/>
</dbReference>
<dbReference type="Pfam" id="PF06769">
    <property type="entry name" value="YoeB_toxin"/>
    <property type="match status" value="1"/>
</dbReference>
<evidence type="ECO:0000256" key="1">
    <source>
        <dbReference type="ARBA" id="ARBA00008172"/>
    </source>
</evidence>
<dbReference type="InterPro" id="IPR035093">
    <property type="entry name" value="RelE/ParE_toxin_dom_sf"/>
</dbReference>
<name>A0A3N0BLQ1_9SPHI</name>
<evidence type="ECO:0000256" key="3">
    <source>
        <dbReference type="ARBA" id="ARBA00022722"/>
    </source>
</evidence>
<keyword evidence="3" id="KW-0540">Nuclease</keyword>
<gene>
    <name evidence="7" type="ORF">D7004_19410</name>
</gene>
<sequence>MEIEFTLVALEDLKYFKKSGNNSILKRVRLLLEDIQMNPFTGIGKPEALKYEQSGSWSRRINQEHRLIYGVKSEIIIIYSLRGHYRK</sequence>
<evidence type="ECO:0000256" key="5">
    <source>
        <dbReference type="ARBA" id="ARBA00022801"/>
    </source>
</evidence>
<keyword evidence="4" id="KW-0255">Endonuclease</keyword>
<dbReference type="Gene3D" id="3.30.2310.20">
    <property type="entry name" value="RelE-like"/>
    <property type="match status" value="1"/>
</dbReference>
<evidence type="ECO:0000313" key="8">
    <source>
        <dbReference type="Proteomes" id="UP000274046"/>
    </source>
</evidence>
<dbReference type="RefSeq" id="WP_123207485.1">
    <property type="nucleotide sequence ID" value="NZ_RBEE01000045.1"/>
</dbReference>
<protein>
    <recommendedName>
        <fullName evidence="6">Putative mRNA interferase YoeB</fullName>
    </recommendedName>
</protein>